<gene>
    <name evidence="2" type="ORF">DV515_00000853</name>
</gene>
<keyword evidence="3" id="KW-1185">Reference proteome</keyword>
<evidence type="ECO:0000256" key="1">
    <source>
        <dbReference type="SAM" id="MobiDB-lite"/>
    </source>
</evidence>
<feature type="region of interest" description="Disordered" evidence="1">
    <location>
        <begin position="1"/>
        <end position="26"/>
    </location>
</feature>
<comment type="caution">
    <text evidence="2">The sequence shown here is derived from an EMBL/GenBank/DDBJ whole genome shotgun (WGS) entry which is preliminary data.</text>
</comment>
<dbReference type="Proteomes" id="UP000276834">
    <property type="component" value="Unassembled WGS sequence"/>
</dbReference>
<organism evidence="2 3">
    <name type="scientific">Chloebia gouldiae</name>
    <name type="common">Gouldian finch</name>
    <name type="synonym">Erythrura gouldiae</name>
    <dbReference type="NCBI Taxonomy" id="44316"/>
    <lineage>
        <taxon>Eukaryota</taxon>
        <taxon>Metazoa</taxon>
        <taxon>Chordata</taxon>
        <taxon>Craniata</taxon>
        <taxon>Vertebrata</taxon>
        <taxon>Euteleostomi</taxon>
        <taxon>Archelosauria</taxon>
        <taxon>Archosauria</taxon>
        <taxon>Dinosauria</taxon>
        <taxon>Saurischia</taxon>
        <taxon>Theropoda</taxon>
        <taxon>Coelurosauria</taxon>
        <taxon>Aves</taxon>
        <taxon>Neognathae</taxon>
        <taxon>Neoaves</taxon>
        <taxon>Telluraves</taxon>
        <taxon>Australaves</taxon>
        <taxon>Passeriformes</taxon>
        <taxon>Passeroidea</taxon>
        <taxon>Passeridae</taxon>
        <taxon>Chloebia</taxon>
    </lineage>
</organism>
<dbReference type="AlphaFoldDB" id="A0A3L8SZ94"/>
<evidence type="ECO:0000313" key="3">
    <source>
        <dbReference type="Proteomes" id="UP000276834"/>
    </source>
</evidence>
<name>A0A3L8SZ94_CHLGU</name>
<protein>
    <submittedName>
        <fullName evidence="2">Uncharacterized protein</fullName>
    </submittedName>
</protein>
<feature type="compositionally biased region" description="Polar residues" evidence="1">
    <location>
        <begin position="16"/>
        <end position="26"/>
    </location>
</feature>
<proteinExistence type="predicted"/>
<sequence>MAFPRTAPLCPRPVSQPRSSGAPCSSGTLPAPFLWTIPAPLEKPGCSVGMAQWGSRLGQRGRQGVSSCGSSHHPH</sequence>
<evidence type="ECO:0000313" key="2">
    <source>
        <dbReference type="EMBL" id="RLW12224.1"/>
    </source>
</evidence>
<reference evidence="2 3" key="1">
    <citation type="journal article" date="2018" name="Proc. R. Soc. B">
        <title>A non-coding region near Follistatin controls head colour polymorphism in the Gouldian finch.</title>
        <authorList>
            <person name="Toomey M.B."/>
            <person name="Marques C.I."/>
            <person name="Andrade P."/>
            <person name="Araujo P.M."/>
            <person name="Sabatino S."/>
            <person name="Gazda M.A."/>
            <person name="Afonso S."/>
            <person name="Lopes R.J."/>
            <person name="Corbo J.C."/>
            <person name="Carneiro M."/>
        </authorList>
    </citation>
    <scope>NUCLEOTIDE SEQUENCE [LARGE SCALE GENOMIC DNA]</scope>
    <source>
        <strain evidence="2">Red01</strain>
        <tissue evidence="2">Muscle</tissue>
    </source>
</reference>
<dbReference type="EMBL" id="QUSF01000002">
    <property type="protein sequence ID" value="RLW12224.1"/>
    <property type="molecule type" value="Genomic_DNA"/>
</dbReference>
<accession>A0A3L8SZ94</accession>